<organism evidence="1 2">
    <name type="scientific">Inconstantimicrobium mannanitabidum</name>
    <dbReference type="NCBI Taxonomy" id="1604901"/>
    <lineage>
        <taxon>Bacteria</taxon>
        <taxon>Bacillati</taxon>
        <taxon>Bacillota</taxon>
        <taxon>Clostridia</taxon>
        <taxon>Eubacteriales</taxon>
        <taxon>Clostridiaceae</taxon>
        <taxon>Inconstantimicrobium</taxon>
    </lineage>
</organism>
<name>A0ACB5RAY3_9CLOT</name>
<dbReference type="Proteomes" id="UP001058074">
    <property type="component" value="Unassembled WGS sequence"/>
</dbReference>
<protein>
    <submittedName>
        <fullName evidence="1">Uncharacterized protein</fullName>
    </submittedName>
</protein>
<keyword evidence="2" id="KW-1185">Reference proteome</keyword>
<evidence type="ECO:0000313" key="1">
    <source>
        <dbReference type="EMBL" id="GKX66353.1"/>
    </source>
</evidence>
<evidence type="ECO:0000313" key="2">
    <source>
        <dbReference type="Proteomes" id="UP001058074"/>
    </source>
</evidence>
<gene>
    <name evidence="1" type="ORF">rsdtw13_16110</name>
</gene>
<dbReference type="EMBL" id="BROD01000001">
    <property type="protein sequence ID" value="GKX66353.1"/>
    <property type="molecule type" value="Genomic_DNA"/>
</dbReference>
<accession>A0ACB5RAY3</accession>
<sequence>MFYYHESIIAQIVNVILFYELNILQTVDLILIHFIILENIAKLVYNIDI</sequence>
<reference evidence="1" key="1">
    <citation type="journal article" date="2025" name="Int. J. Syst. Evol. Microbiol.">
        <title>Inconstantimicrobium mannanitabidum sp. nov., a novel member of the family Clostridiaceae isolated from anoxic soil under the treatment of reductive soil disinfestation.</title>
        <authorList>
            <person name="Ueki A."/>
            <person name="Tonouchi A."/>
            <person name="Honma S."/>
            <person name="Kaku N."/>
            <person name="Ueki K."/>
        </authorList>
    </citation>
    <scope>NUCLEOTIDE SEQUENCE</scope>
    <source>
        <strain evidence="1">TW13</strain>
    </source>
</reference>
<proteinExistence type="predicted"/>
<comment type="caution">
    <text evidence="1">The sequence shown here is derived from an EMBL/GenBank/DDBJ whole genome shotgun (WGS) entry which is preliminary data.</text>
</comment>